<proteinExistence type="predicted"/>
<keyword evidence="3" id="KW-0804">Transcription</keyword>
<accession>A0A2S2DZ64</accession>
<dbReference type="GO" id="GO:0003677">
    <property type="term" value="F:DNA binding"/>
    <property type="evidence" value="ECO:0007669"/>
    <property type="project" value="UniProtKB-UniRule"/>
</dbReference>
<evidence type="ECO:0000256" key="4">
    <source>
        <dbReference type="PROSITE-ProRule" id="PRU00335"/>
    </source>
</evidence>
<dbReference type="InterPro" id="IPR011075">
    <property type="entry name" value="TetR_C"/>
</dbReference>
<dbReference type="Proteomes" id="UP000245728">
    <property type="component" value="Chromosome"/>
</dbReference>
<dbReference type="InterPro" id="IPR036271">
    <property type="entry name" value="Tet_transcr_reg_TetR-rel_C_sf"/>
</dbReference>
<dbReference type="OrthoDB" id="270177at2"/>
<keyword evidence="7" id="KW-1185">Reference proteome</keyword>
<evidence type="ECO:0000313" key="6">
    <source>
        <dbReference type="EMBL" id="AWL10572.1"/>
    </source>
</evidence>
<dbReference type="RefSeq" id="WP_109338275.1">
    <property type="nucleotide sequence ID" value="NZ_CP029347.1"/>
</dbReference>
<evidence type="ECO:0000256" key="1">
    <source>
        <dbReference type="ARBA" id="ARBA00023015"/>
    </source>
</evidence>
<reference evidence="6 7" key="1">
    <citation type="submission" date="2018-05" db="EMBL/GenBank/DDBJ databases">
        <title>Salinimonas sp. HMF8227 Genome sequencing and assembly.</title>
        <authorList>
            <person name="Kang H."/>
            <person name="Kang J."/>
            <person name="Cha I."/>
            <person name="Kim H."/>
            <person name="Joh K."/>
        </authorList>
    </citation>
    <scope>NUCLEOTIDE SEQUENCE [LARGE SCALE GENOMIC DNA]</scope>
    <source>
        <strain evidence="6 7">HMF8227</strain>
    </source>
</reference>
<keyword evidence="2 4" id="KW-0238">DNA-binding</keyword>
<feature type="DNA-binding region" description="H-T-H motif" evidence="4">
    <location>
        <begin position="29"/>
        <end position="48"/>
    </location>
</feature>
<dbReference type="AlphaFoldDB" id="A0A2S2DZ64"/>
<dbReference type="Gene3D" id="1.10.357.10">
    <property type="entry name" value="Tetracycline Repressor, domain 2"/>
    <property type="match status" value="1"/>
</dbReference>
<dbReference type="PANTHER" id="PTHR47506">
    <property type="entry name" value="TRANSCRIPTIONAL REGULATORY PROTEIN"/>
    <property type="match status" value="1"/>
</dbReference>
<dbReference type="InterPro" id="IPR009057">
    <property type="entry name" value="Homeodomain-like_sf"/>
</dbReference>
<dbReference type="SUPFAM" id="SSF46689">
    <property type="entry name" value="Homeodomain-like"/>
    <property type="match status" value="1"/>
</dbReference>
<evidence type="ECO:0000256" key="2">
    <source>
        <dbReference type="ARBA" id="ARBA00023125"/>
    </source>
</evidence>
<gene>
    <name evidence="6" type="ORF">HMF8227_00064</name>
</gene>
<dbReference type="PANTHER" id="PTHR47506:SF1">
    <property type="entry name" value="HTH-TYPE TRANSCRIPTIONAL REGULATOR YJDC"/>
    <property type="match status" value="1"/>
</dbReference>
<keyword evidence="1" id="KW-0805">Transcription regulation</keyword>
<dbReference type="PROSITE" id="PS50977">
    <property type="entry name" value="HTH_TETR_2"/>
    <property type="match status" value="1"/>
</dbReference>
<dbReference type="Pfam" id="PF00440">
    <property type="entry name" value="TetR_N"/>
    <property type="match status" value="1"/>
</dbReference>
<evidence type="ECO:0000313" key="7">
    <source>
        <dbReference type="Proteomes" id="UP000245728"/>
    </source>
</evidence>
<evidence type="ECO:0000259" key="5">
    <source>
        <dbReference type="PROSITE" id="PS50977"/>
    </source>
</evidence>
<evidence type="ECO:0000256" key="3">
    <source>
        <dbReference type="ARBA" id="ARBA00023163"/>
    </source>
</evidence>
<dbReference type="Pfam" id="PF16925">
    <property type="entry name" value="TetR_C_13"/>
    <property type="match status" value="1"/>
</dbReference>
<dbReference type="SUPFAM" id="SSF48498">
    <property type="entry name" value="Tetracyclin repressor-like, C-terminal domain"/>
    <property type="match status" value="1"/>
</dbReference>
<feature type="domain" description="HTH tetR-type" evidence="5">
    <location>
        <begin position="6"/>
        <end position="66"/>
    </location>
</feature>
<dbReference type="Gene3D" id="1.10.10.60">
    <property type="entry name" value="Homeodomain-like"/>
    <property type="match status" value="1"/>
</dbReference>
<organism evidence="6 7">
    <name type="scientific">Saliniradius amylolyticus</name>
    <dbReference type="NCBI Taxonomy" id="2183582"/>
    <lineage>
        <taxon>Bacteria</taxon>
        <taxon>Pseudomonadati</taxon>
        <taxon>Pseudomonadota</taxon>
        <taxon>Gammaproteobacteria</taxon>
        <taxon>Alteromonadales</taxon>
        <taxon>Alteromonadaceae</taxon>
        <taxon>Saliniradius</taxon>
    </lineage>
</organism>
<dbReference type="InterPro" id="IPR001647">
    <property type="entry name" value="HTH_TetR"/>
</dbReference>
<dbReference type="KEGG" id="salh:HMF8227_00064"/>
<dbReference type="EMBL" id="CP029347">
    <property type="protein sequence ID" value="AWL10572.1"/>
    <property type="molecule type" value="Genomic_DNA"/>
</dbReference>
<sequence length="190" mass="21409">MPRKALYDLDEVLSNAVDVFIEHGYHGAVMDEIIARTDFNRRGFYLEFGSKQQFLYRVIEHYQSQRLEPVVAHLEHNHGLASVEQFFREYVQLIQGRGCLLINMVTELGYDDGEIRSLGRHYLDRLQIGFIGCLEKALQHGEINAGINLESTALQLTSYVQGFAVNAVLAGTTDELHLATKALLGAVQKS</sequence>
<name>A0A2S2DZ64_9ALTE</name>
<protein>
    <recommendedName>
        <fullName evidence="5">HTH tetR-type domain-containing protein</fullName>
    </recommendedName>
</protein>